<dbReference type="Gene3D" id="1.20.5.320">
    <property type="entry name" value="6-Phosphogluconate Dehydrogenase, domain 3"/>
    <property type="match status" value="1"/>
</dbReference>
<organism evidence="1 2">
    <name type="scientific">Sinomicrobium pectinilyticum</name>
    <dbReference type="NCBI Taxonomy" id="1084421"/>
    <lineage>
        <taxon>Bacteria</taxon>
        <taxon>Pseudomonadati</taxon>
        <taxon>Bacteroidota</taxon>
        <taxon>Flavobacteriia</taxon>
        <taxon>Flavobacteriales</taxon>
        <taxon>Flavobacteriaceae</taxon>
        <taxon>Sinomicrobium</taxon>
    </lineage>
</organism>
<dbReference type="AlphaFoldDB" id="A0A3N0DQH5"/>
<sequence length="181" mass="19897">MKTRFFYCIVLFLGIGLIACSDGEDGIDGVDGIDGEQGPAGPQGPQGIEGNANVTQYTFGNHDFSATASIILDIPDITEEDMNQSAWFVYLVRPSKNVYPIPGTGLNGASEYRLYWSPILIGEVNTVRFNIQKTSGTGEEYTNIQIIQVFANNTEDLSSKGLPDIDFRNYEAVKAHYRLTN</sequence>
<name>A0A3N0DQH5_SINP1</name>
<accession>A0A3N0DQH5</accession>
<reference evidence="1 2" key="1">
    <citation type="submission" date="2018-10" db="EMBL/GenBank/DDBJ databases">
        <title>Sinomicrobium pectinilyticum sp. nov., a pectinase-producing bacterium isolated from alkaline and saline soil, and emended description of the genus Sinomicrobium.</title>
        <authorList>
            <person name="Cheng B."/>
            <person name="Li C."/>
            <person name="Lai Q."/>
            <person name="Du M."/>
            <person name="Shao Z."/>
            <person name="Xu P."/>
            <person name="Yang C."/>
        </authorList>
    </citation>
    <scope>NUCLEOTIDE SEQUENCE [LARGE SCALE GENOMIC DNA]</scope>
    <source>
        <strain evidence="1 2">5DNS001</strain>
    </source>
</reference>
<dbReference type="EMBL" id="RJTM01000156">
    <property type="protein sequence ID" value="RNL77887.1"/>
    <property type="molecule type" value="Genomic_DNA"/>
</dbReference>
<dbReference type="Proteomes" id="UP000267469">
    <property type="component" value="Unassembled WGS sequence"/>
</dbReference>
<proteinExistence type="predicted"/>
<evidence type="ECO:0000313" key="1">
    <source>
        <dbReference type="EMBL" id="RNL77887.1"/>
    </source>
</evidence>
<comment type="caution">
    <text evidence="1">The sequence shown here is derived from an EMBL/GenBank/DDBJ whole genome shotgun (WGS) entry which is preliminary data.</text>
</comment>
<keyword evidence="1" id="KW-0176">Collagen</keyword>
<gene>
    <name evidence="1" type="ORF">ED312_20520</name>
</gene>
<dbReference type="PROSITE" id="PS51257">
    <property type="entry name" value="PROKAR_LIPOPROTEIN"/>
    <property type="match status" value="1"/>
</dbReference>
<keyword evidence="2" id="KW-1185">Reference proteome</keyword>
<dbReference type="OrthoDB" id="679784at2"/>
<dbReference type="RefSeq" id="WP_123217893.1">
    <property type="nucleotide sequence ID" value="NZ_RJTM01000156.1"/>
</dbReference>
<protein>
    <submittedName>
        <fullName evidence="1">Collagen-like protein</fullName>
    </submittedName>
</protein>
<evidence type="ECO:0000313" key="2">
    <source>
        <dbReference type="Proteomes" id="UP000267469"/>
    </source>
</evidence>